<dbReference type="EMBL" id="LQYS01000114">
    <property type="protein sequence ID" value="KYD07718.1"/>
    <property type="molecule type" value="Genomic_DNA"/>
</dbReference>
<dbReference type="STRING" id="81408.B4119_3469"/>
<organism evidence="2 3">
    <name type="scientific">Saccharococcus caldoxylosilyticus</name>
    <dbReference type="NCBI Taxonomy" id="81408"/>
    <lineage>
        <taxon>Bacteria</taxon>
        <taxon>Bacillati</taxon>
        <taxon>Bacillota</taxon>
        <taxon>Bacilli</taxon>
        <taxon>Bacillales</taxon>
        <taxon>Anoxybacillaceae</taxon>
        <taxon>Saccharococcus</taxon>
    </lineage>
</organism>
<dbReference type="RefSeq" id="WP_169735605.1">
    <property type="nucleotide sequence ID" value="NZ_AP025623.1"/>
</dbReference>
<keyword evidence="1" id="KW-1133">Transmembrane helix</keyword>
<protein>
    <submittedName>
        <fullName evidence="2">Uncharacterized protein</fullName>
    </submittedName>
</protein>
<evidence type="ECO:0000256" key="1">
    <source>
        <dbReference type="SAM" id="Phobius"/>
    </source>
</evidence>
<keyword evidence="1" id="KW-0472">Membrane</keyword>
<name>A0A150L5Y2_9BACL</name>
<evidence type="ECO:0000313" key="3">
    <source>
        <dbReference type="Proteomes" id="UP000075455"/>
    </source>
</evidence>
<dbReference type="Proteomes" id="UP000075455">
    <property type="component" value="Unassembled WGS sequence"/>
</dbReference>
<accession>A0A150L5Y2</accession>
<dbReference type="PATRIC" id="fig|81408.3.peg.1015"/>
<comment type="caution">
    <text evidence="2">The sequence shown here is derived from an EMBL/GenBank/DDBJ whole genome shotgun (WGS) entry which is preliminary data.</text>
</comment>
<keyword evidence="1" id="KW-0812">Transmembrane</keyword>
<gene>
    <name evidence="2" type="ORF">B4119_3469</name>
</gene>
<reference evidence="2 3" key="1">
    <citation type="submission" date="2016-01" db="EMBL/GenBank/DDBJ databases">
        <title>Draft Genome Sequences of Seven Thermophilic Sporeformers Isolated from Foods.</title>
        <authorList>
            <person name="Berendsen E.M."/>
            <person name="Wells-Bennik M.H."/>
            <person name="Krawcyk A.O."/>
            <person name="De Jong A."/>
            <person name="Holsappel S."/>
            <person name="Eijlander R.T."/>
            <person name="Kuipers O.P."/>
        </authorList>
    </citation>
    <scope>NUCLEOTIDE SEQUENCE [LARGE SCALE GENOMIC DNA]</scope>
    <source>
        <strain evidence="2 3">B4119</strain>
    </source>
</reference>
<feature type="transmembrane region" description="Helical" evidence="1">
    <location>
        <begin position="12"/>
        <end position="31"/>
    </location>
</feature>
<dbReference type="AlphaFoldDB" id="A0A150L5Y2"/>
<dbReference type="GeneID" id="301193377"/>
<evidence type="ECO:0000313" key="2">
    <source>
        <dbReference type="EMBL" id="KYD07718.1"/>
    </source>
</evidence>
<sequence>MVYPPAFFGGPFLGSFLGGLLGSALAFPLFFRPRPYYLYPPYVVFWY</sequence>
<proteinExistence type="predicted"/>